<dbReference type="RefSeq" id="WP_382385843.1">
    <property type="nucleotide sequence ID" value="NZ_JBHLWI010000003.1"/>
</dbReference>
<protein>
    <submittedName>
        <fullName evidence="3">Relaxase/mobilization nuclease domain-containing protein</fullName>
    </submittedName>
</protein>
<feature type="compositionally biased region" description="Basic and acidic residues" evidence="1">
    <location>
        <begin position="352"/>
        <end position="366"/>
    </location>
</feature>
<name>A0ABV6FNF3_9BACT</name>
<evidence type="ECO:0000313" key="4">
    <source>
        <dbReference type="Proteomes" id="UP001589797"/>
    </source>
</evidence>
<dbReference type="InterPro" id="IPR005094">
    <property type="entry name" value="Endonuclease_MobA/VirD2"/>
</dbReference>
<feature type="domain" description="MobA/VirD2-like nuclease" evidence="2">
    <location>
        <begin position="17"/>
        <end position="151"/>
    </location>
</feature>
<comment type="caution">
    <text evidence="3">The sequence shown here is derived from an EMBL/GenBank/DDBJ whole genome shotgun (WGS) entry which is preliminary data.</text>
</comment>
<dbReference type="Pfam" id="PF03432">
    <property type="entry name" value="Relaxase"/>
    <property type="match status" value="1"/>
</dbReference>
<dbReference type="Proteomes" id="UP001589797">
    <property type="component" value="Unassembled WGS sequence"/>
</dbReference>
<evidence type="ECO:0000256" key="1">
    <source>
        <dbReference type="SAM" id="MobiDB-lite"/>
    </source>
</evidence>
<organism evidence="3 4">
    <name type="scientific">Fontibacter flavus</name>
    <dbReference type="NCBI Taxonomy" id="654838"/>
    <lineage>
        <taxon>Bacteria</taxon>
        <taxon>Pseudomonadati</taxon>
        <taxon>Bacteroidota</taxon>
        <taxon>Cytophagia</taxon>
        <taxon>Cytophagales</taxon>
        <taxon>Cyclobacteriaceae</taxon>
        <taxon>Fontibacter</taxon>
    </lineage>
</organism>
<evidence type="ECO:0000259" key="2">
    <source>
        <dbReference type="Pfam" id="PF03432"/>
    </source>
</evidence>
<feature type="region of interest" description="Disordered" evidence="1">
    <location>
        <begin position="395"/>
        <end position="429"/>
    </location>
</feature>
<keyword evidence="4" id="KW-1185">Reference proteome</keyword>
<feature type="region of interest" description="Disordered" evidence="1">
    <location>
        <begin position="352"/>
        <end position="375"/>
    </location>
</feature>
<sequence length="429" mass="48777">MVAKITTGKNIRGALHYNENKLEKGEADLLLANGFMDDSDTVSLHDKLVQFREFTDKNKRTKTNTIHISLNFSLKDGLDHEKLKKIAITYMEGIGFGDQPYLVYQHFDAAHPHIHILTTNIREDGKRIETHNLGKNQSELARKAIEERFRLIKAEDQKKEQAYILQPLSMGKVQYGQSKTKAAISNIVTEVMRTYMFTSLAEFNAALRQFNVTAYRGELESRMYQKKGLVYSISDGDGNRLGVPIKASSIHSKPTFQNLEKRFEQNKERRKQHKARAVKTIENILTKPEAKDLDGLKATLSKRGIHAVFRTNDQGRLYGVTFVDNVTRSVFNGSDLGKQLSANALHQRFNIRDEDGVDSNQKKGSQDETATEELAQGRSLAEEIIQGLFDEVPGEFLPENRPHRKKKKKTSQIIQINDHGNRGKRRGIT</sequence>
<gene>
    <name evidence="3" type="ORF">ACFFIP_01780</name>
</gene>
<proteinExistence type="predicted"/>
<reference evidence="3 4" key="1">
    <citation type="submission" date="2024-09" db="EMBL/GenBank/DDBJ databases">
        <authorList>
            <person name="Sun Q."/>
            <person name="Mori K."/>
        </authorList>
    </citation>
    <scope>NUCLEOTIDE SEQUENCE [LARGE SCALE GENOMIC DNA]</scope>
    <source>
        <strain evidence="3 4">CCM 7650</strain>
    </source>
</reference>
<dbReference type="EMBL" id="JBHLWI010000003">
    <property type="protein sequence ID" value="MFC0261394.1"/>
    <property type="molecule type" value="Genomic_DNA"/>
</dbReference>
<accession>A0ABV6FNF3</accession>
<evidence type="ECO:0000313" key="3">
    <source>
        <dbReference type="EMBL" id="MFC0261394.1"/>
    </source>
</evidence>